<comment type="caution">
    <text evidence="2">The sequence shown here is derived from an EMBL/GenBank/DDBJ whole genome shotgun (WGS) entry which is preliminary data.</text>
</comment>
<accession>A0A0F3QB27</accession>
<reference evidence="2 3" key="1">
    <citation type="submission" date="2015-02" db="EMBL/GenBank/DDBJ databases">
        <title>Genome Sequencing of Rickettsiales.</title>
        <authorList>
            <person name="Daugherty S.C."/>
            <person name="Su Q."/>
            <person name="Abolude K."/>
            <person name="Beier-Sexton M."/>
            <person name="Carlyon J.A."/>
            <person name="Carter R."/>
            <person name="Day N.P."/>
            <person name="Dumler S.J."/>
            <person name="Dyachenko V."/>
            <person name="Godinez A."/>
            <person name="Kurtti T.J."/>
            <person name="Lichay M."/>
            <person name="Mullins K.E."/>
            <person name="Ott S."/>
            <person name="Pappas-Brown V."/>
            <person name="Paris D.H."/>
            <person name="Patel P."/>
            <person name="Richards A.L."/>
            <person name="Sadzewicz L."/>
            <person name="Sears K."/>
            <person name="Seidman D."/>
            <person name="Sengamalay N."/>
            <person name="Stenos J."/>
            <person name="Tallon L.J."/>
            <person name="Vincent G."/>
            <person name="Fraser C.M."/>
            <person name="Munderloh U."/>
            <person name="Dunning-Hotopp J.C."/>
        </authorList>
    </citation>
    <scope>NUCLEOTIDE SEQUENCE [LARGE SCALE GENOMIC DNA]</scope>
    <source>
        <strain evidence="2 3">RML An4</strain>
    </source>
</reference>
<dbReference type="PATRIC" id="fig|1359193.3.peg.745"/>
<evidence type="ECO:0000313" key="3">
    <source>
        <dbReference type="Proteomes" id="UP000033661"/>
    </source>
</evidence>
<evidence type="ECO:0000256" key="1">
    <source>
        <dbReference type="SAM" id="Phobius"/>
    </source>
</evidence>
<dbReference type="Proteomes" id="UP000033661">
    <property type="component" value="Unassembled WGS sequence"/>
</dbReference>
<organism evidence="2 3">
    <name type="scientific">Rickettsia bellii str. RML An4</name>
    <dbReference type="NCBI Taxonomy" id="1359193"/>
    <lineage>
        <taxon>Bacteria</taxon>
        <taxon>Pseudomonadati</taxon>
        <taxon>Pseudomonadota</taxon>
        <taxon>Alphaproteobacteria</taxon>
        <taxon>Rickettsiales</taxon>
        <taxon>Rickettsiaceae</taxon>
        <taxon>Rickettsieae</taxon>
        <taxon>Rickettsia</taxon>
        <taxon>belli group</taxon>
    </lineage>
</organism>
<protein>
    <submittedName>
        <fullName evidence="2">Uncharacterized protein</fullName>
    </submittedName>
</protein>
<proteinExistence type="predicted"/>
<gene>
    <name evidence="2" type="ORF">RBEAN4_0770</name>
</gene>
<name>A0A0F3QB27_RICBE</name>
<keyword evidence="3" id="KW-1185">Reference proteome</keyword>
<dbReference type="AlphaFoldDB" id="A0A0F3QB27"/>
<keyword evidence="1" id="KW-0472">Membrane</keyword>
<feature type="transmembrane region" description="Helical" evidence="1">
    <location>
        <begin position="36"/>
        <end position="54"/>
    </location>
</feature>
<dbReference type="EMBL" id="LAOI01000001">
    <property type="protein sequence ID" value="KJV89785.1"/>
    <property type="molecule type" value="Genomic_DNA"/>
</dbReference>
<dbReference type="RefSeq" id="WP_045798925.1">
    <property type="nucleotide sequence ID" value="NZ_LAOI01000001.1"/>
</dbReference>
<keyword evidence="1" id="KW-1133">Transmembrane helix</keyword>
<feature type="transmembrane region" description="Helical" evidence="1">
    <location>
        <begin position="60"/>
        <end position="78"/>
    </location>
</feature>
<evidence type="ECO:0000313" key="2">
    <source>
        <dbReference type="EMBL" id="KJV89785.1"/>
    </source>
</evidence>
<keyword evidence="1" id="KW-0812">Transmembrane</keyword>
<sequence length="340" mass="38512">MVDLKKSRFRIILDKINNNWNRFTESKVGKILLSNSLNYAISLTGAVIAVSGLFTPVSPIVITVAAITAVGVGIQAINETVKIRNLRKLHKENNLLVQNRNAKAQQDYILSLEPRLKDSLKNELFTPPKKEKDFNSDKYKVTSKNLKSIGIVLTNNVAGITSAISTAIVQGASGNVLGVLRATGYGILTSVSLITGGLSEKEKNRIRTIFKLNINEECKKHDTSDYKNLDQLEKYTKEQILQTAVLKKLITDKNYWKMKDNDKREKFHEIRNTFIGEIRNNGFNDFCNKNKVSLNIEKESYAKDIGRVMNPFYEKPNKAQEYSNLANVMNKRRRRSAISR</sequence>